<dbReference type="InterPro" id="IPR044997">
    <property type="entry name" value="F-box_plant"/>
</dbReference>
<evidence type="ECO:0000313" key="2">
    <source>
        <dbReference type="EMBL" id="TVU18457.1"/>
    </source>
</evidence>
<dbReference type="AlphaFoldDB" id="A0A5J9U4Q2"/>
<accession>A0A5J9U4Q2</accession>
<dbReference type="Gramene" id="TVU18457">
    <property type="protein sequence ID" value="TVU18457"/>
    <property type="gene ID" value="EJB05_34559"/>
</dbReference>
<keyword evidence="3" id="KW-1185">Reference proteome</keyword>
<dbReference type="OrthoDB" id="665709at2759"/>
<evidence type="ECO:0000313" key="3">
    <source>
        <dbReference type="Proteomes" id="UP000324897"/>
    </source>
</evidence>
<gene>
    <name evidence="2" type="ORF">EJB05_34559</name>
</gene>
<sequence length="489" mass="55804">MDFPTGSSPPTDLVPSQDEDRISTLPDHILLYILERIDLHQAIQASTLSRRWVHLPGSLSCLLIDVAQFLPRDRNKRAACTVDQIMSSYTAAVRRLLSASCNHRAAMKQLQLSFYLTDPYLRSIGRAVGDVMEIGNTACLEFTIWPDTRHPSYEQCVSFGKRFMSFFRDCPAAFQWLTRLILDSITFNDSDIYDLLNFCNKLQFLSLTSCDSTIDPFTGEGAVLKIDAPHSALLVLEIHNCGYERINLIQAPKLGRLVCTDWVGGNPPLSFGNVPRLDNISLHCAALEWQAPFMLSQCLSNTTTLSVMYLNFSDQMIWIEPEDPKHLSPAFNNLREVYLYNIFYECDLNWTMFILEAAPSLKNLYLKLSRHPCERSRCEDSAKKVNLVWNQSSSRFKHRQLSLLEIVGFAVEEKLFKYVRLVMERAVGLKRIRLLDQKPCSKCDAMQNGQSPSPIKWRFPAEEEKNLIVQQLLDGFSSSVEISNFYLKG</sequence>
<dbReference type="Gene3D" id="3.80.10.10">
    <property type="entry name" value="Ribonuclease Inhibitor"/>
    <property type="match status" value="1"/>
</dbReference>
<dbReference type="InterPro" id="IPR032675">
    <property type="entry name" value="LRR_dom_sf"/>
</dbReference>
<evidence type="ECO:0000259" key="1">
    <source>
        <dbReference type="PROSITE" id="PS50181"/>
    </source>
</evidence>
<dbReference type="InterPro" id="IPR036047">
    <property type="entry name" value="F-box-like_dom_sf"/>
</dbReference>
<dbReference type="SUPFAM" id="SSF81383">
    <property type="entry name" value="F-box domain"/>
    <property type="match status" value="1"/>
</dbReference>
<dbReference type="Pfam" id="PF00646">
    <property type="entry name" value="F-box"/>
    <property type="match status" value="1"/>
</dbReference>
<dbReference type="EMBL" id="RWGY01000029">
    <property type="protein sequence ID" value="TVU18457.1"/>
    <property type="molecule type" value="Genomic_DNA"/>
</dbReference>
<dbReference type="SUPFAM" id="SSF52047">
    <property type="entry name" value="RNI-like"/>
    <property type="match status" value="1"/>
</dbReference>
<protein>
    <recommendedName>
        <fullName evidence="1">F-box domain-containing protein</fullName>
    </recommendedName>
</protein>
<name>A0A5J9U4Q2_9POAL</name>
<dbReference type="InterPro" id="IPR055357">
    <property type="entry name" value="LRR_At1g61320_AtMIF1"/>
</dbReference>
<feature type="domain" description="F-box" evidence="1">
    <location>
        <begin position="19"/>
        <end position="55"/>
    </location>
</feature>
<comment type="caution">
    <text evidence="2">The sequence shown here is derived from an EMBL/GenBank/DDBJ whole genome shotgun (WGS) entry which is preliminary data.</text>
</comment>
<dbReference type="Proteomes" id="UP000324897">
    <property type="component" value="Chromosome 7"/>
</dbReference>
<reference evidence="2 3" key="1">
    <citation type="journal article" date="2019" name="Sci. Rep.">
        <title>A high-quality genome of Eragrostis curvula grass provides insights into Poaceae evolution and supports new strategies to enhance forage quality.</title>
        <authorList>
            <person name="Carballo J."/>
            <person name="Santos B.A.C.M."/>
            <person name="Zappacosta D."/>
            <person name="Garbus I."/>
            <person name="Selva J.P."/>
            <person name="Gallo C.A."/>
            <person name="Diaz A."/>
            <person name="Albertini E."/>
            <person name="Caccamo M."/>
            <person name="Echenique V."/>
        </authorList>
    </citation>
    <scope>NUCLEOTIDE SEQUENCE [LARGE SCALE GENOMIC DNA]</scope>
    <source>
        <strain evidence="3">cv. Victoria</strain>
        <tissue evidence="2">Leaf</tissue>
    </source>
</reference>
<dbReference type="Gene3D" id="1.20.1280.50">
    <property type="match status" value="1"/>
</dbReference>
<dbReference type="PROSITE" id="PS50181">
    <property type="entry name" value="FBOX"/>
    <property type="match status" value="1"/>
</dbReference>
<dbReference type="PANTHER" id="PTHR32153">
    <property type="entry name" value="OJ000223_09.16 PROTEIN"/>
    <property type="match status" value="1"/>
</dbReference>
<dbReference type="Pfam" id="PF23622">
    <property type="entry name" value="LRR_At1g61320_AtMIF1"/>
    <property type="match status" value="1"/>
</dbReference>
<dbReference type="InterPro" id="IPR001810">
    <property type="entry name" value="F-box_dom"/>
</dbReference>
<organism evidence="2 3">
    <name type="scientific">Eragrostis curvula</name>
    <name type="common">weeping love grass</name>
    <dbReference type="NCBI Taxonomy" id="38414"/>
    <lineage>
        <taxon>Eukaryota</taxon>
        <taxon>Viridiplantae</taxon>
        <taxon>Streptophyta</taxon>
        <taxon>Embryophyta</taxon>
        <taxon>Tracheophyta</taxon>
        <taxon>Spermatophyta</taxon>
        <taxon>Magnoliopsida</taxon>
        <taxon>Liliopsida</taxon>
        <taxon>Poales</taxon>
        <taxon>Poaceae</taxon>
        <taxon>PACMAD clade</taxon>
        <taxon>Chloridoideae</taxon>
        <taxon>Eragrostideae</taxon>
        <taxon>Eragrostidinae</taxon>
        <taxon>Eragrostis</taxon>
    </lineage>
</organism>
<proteinExistence type="predicted"/>